<evidence type="ECO:0000256" key="8">
    <source>
        <dbReference type="ARBA" id="ARBA00022990"/>
    </source>
</evidence>
<evidence type="ECO:0000256" key="10">
    <source>
        <dbReference type="ARBA" id="ARBA00038540"/>
    </source>
</evidence>
<dbReference type="Proteomes" id="UP000649768">
    <property type="component" value="Unassembled WGS sequence"/>
</dbReference>
<comment type="subunit">
    <text evidence="10">Homotrimer; The trimer binds only one molecule of glutathione.</text>
</comment>
<evidence type="ECO:0000256" key="6">
    <source>
        <dbReference type="ARBA" id="ARBA00022824"/>
    </source>
</evidence>
<dbReference type="SUPFAM" id="SSF161084">
    <property type="entry name" value="MAPEG domain-like"/>
    <property type="match status" value="1"/>
</dbReference>
<dbReference type="PANTHER" id="PTHR10689">
    <property type="entry name" value="MICROSOMAL GLUTATHIONE S-TRANSFERASE 1"/>
    <property type="match status" value="1"/>
</dbReference>
<dbReference type="InterPro" id="IPR023352">
    <property type="entry name" value="MAPEG-like_dom_sf"/>
</dbReference>
<sequence>MASESVILSLENPVFFTYVLAASLMLLKLLLQPWMTVYRMMKVRAGFRSPEDAKKSPLNPTPVTGQLALNEYVDRSRRMNLNDLESIPAFLIAGLLFVLMDPPLLLAQVLIWAYVLARAAHFIAYATAQLHDVRATIWTVSSVAVIAMVIYTLVRLFTSAQ</sequence>
<evidence type="ECO:0000313" key="14">
    <source>
        <dbReference type="EMBL" id="MBD8514027.1"/>
    </source>
</evidence>
<evidence type="ECO:0000256" key="11">
    <source>
        <dbReference type="ARBA" id="ARBA00039397"/>
    </source>
</evidence>
<dbReference type="InterPro" id="IPR040162">
    <property type="entry name" value="MGST1-like"/>
</dbReference>
<evidence type="ECO:0000256" key="13">
    <source>
        <dbReference type="SAM" id="Phobius"/>
    </source>
</evidence>
<accession>A0ABR9BR13</accession>
<evidence type="ECO:0000256" key="4">
    <source>
        <dbReference type="ARBA" id="ARBA00022679"/>
    </source>
</evidence>
<dbReference type="EC" id="2.5.1.18" evidence="3"/>
<keyword evidence="9 13" id="KW-0472">Membrane</keyword>
<dbReference type="Gene3D" id="1.20.120.550">
    <property type="entry name" value="Membrane associated eicosanoid/glutathione metabolism-like domain"/>
    <property type="match status" value="1"/>
</dbReference>
<evidence type="ECO:0000256" key="9">
    <source>
        <dbReference type="ARBA" id="ARBA00023136"/>
    </source>
</evidence>
<dbReference type="PANTHER" id="PTHR10689:SF6">
    <property type="entry name" value="MICROSOMAL GLUTATHIONE S-TRANSFERASE 1"/>
    <property type="match status" value="1"/>
</dbReference>
<comment type="caution">
    <text evidence="14">The sequence shown here is derived from an EMBL/GenBank/DDBJ whole genome shotgun (WGS) entry which is preliminary data.</text>
</comment>
<comment type="function">
    <text evidence="1">Conjugation of reduced glutathione to a wide number of exogenous and endogenous hydrophobic electrophiles.</text>
</comment>
<dbReference type="Pfam" id="PF01124">
    <property type="entry name" value="MAPEG"/>
    <property type="match status" value="1"/>
</dbReference>
<keyword evidence="6" id="KW-0256">Endoplasmic reticulum</keyword>
<keyword evidence="8" id="KW-0007">Acetylation</keyword>
<feature type="transmembrane region" description="Helical" evidence="13">
    <location>
        <begin position="12"/>
        <end position="31"/>
    </location>
</feature>
<keyword evidence="7 13" id="KW-1133">Transmembrane helix</keyword>
<dbReference type="RefSeq" id="WP_192016697.1">
    <property type="nucleotide sequence ID" value="NZ_JACYTP010000010.1"/>
</dbReference>
<keyword evidence="5 13" id="KW-0812">Transmembrane</keyword>
<proteinExistence type="predicted"/>
<feature type="transmembrane region" description="Helical" evidence="13">
    <location>
        <begin position="135"/>
        <end position="154"/>
    </location>
</feature>
<evidence type="ECO:0000256" key="7">
    <source>
        <dbReference type="ARBA" id="ARBA00022989"/>
    </source>
</evidence>
<evidence type="ECO:0000256" key="1">
    <source>
        <dbReference type="ARBA" id="ARBA00003701"/>
    </source>
</evidence>
<dbReference type="InterPro" id="IPR001129">
    <property type="entry name" value="Membr-assoc_MAPEG"/>
</dbReference>
<protein>
    <recommendedName>
        <fullName evidence="11">Microsomal glutathione S-transferase 1</fullName>
        <ecNumber evidence="3">2.5.1.18</ecNumber>
    </recommendedName>
</protein>
<evidence type="ECO:0000256" key="12">
    <source>
        <dbReference type="ARBA" id="ARBA00049385"/>
    </source>
</evidence>
<reference evidence="14 15" key="1">
    <citation type="submission" date="2020-09" db="EMBL/GenBank/DDBJ databases">
        <title>Photobacterium sp. CAU 1568 isolated from sand of Sido Beach.</title>
        <authorList>
            <person name="Kim W."/>
        </authorList>
    </citation>
    <scope>NUCLEOTIDE SEQUENCE [LARGE SCALE GENOMIC DNA]</scope>
    <source>
        <strain evidence="14 15">CAU 1568</strain>
    </source>
</reference>
<evidence type="ECO:0000256" key="5">
    <source>
        <dbReference type="ARBA" id="ARBA00022692"/>
    </source>
</evidence>
<keyword evidence="4" id="KW-0808">Transferase</keyword>
<gene>
    <name evidence="14" type="ORF">IFO68_15190</name>
</gene>
<name>A0ABR9BR13_9GAMM</name>
<evidence type="ECO:0000313" key="15">
    <source>
        <dbReference type="Proteomes" id="UP000649768"/>
    </source>
</evidence>
<evidence type="ECO:0000256" key="3">
    <source>
        <dbReference type="ARBA" id="ARBA00012452"/>
    </source>
</evidence>
<evidence type="ECO:0000256" key="2">
    <source>
        <dbReference type="ARBA" id="ARBA00004477"/>
    </source>
</evidence>
<comment type="catalytic activity">
    <reaction evidence="12">
        <text>RX + glutathione = an S-substituted glutathione + a halide anion + H(+)</text>
        <dbReference type="Rhea" id="RHEA:16437"/>
        <dbReference type="ChEBI" id="CHEBI:15378"/>
        <dbReference type="ChEBI" id="CHEBI:16042"/>
        <dbReference type="ChEBI" id="CHEBI:17792"/>
        <dbReference type="ChEBI" id="CHEBI:57925"/>
        <dbReference type="ChEBI" id="CHEBI:90779"/>
        <dbReference type="EC" id="2.5.1.18"/>
    </reaction>
    <physiologicalReaction direction="left-to-right" evidence="12">
        <dbReference type="Rhea" id="RHEA:16438"/>
    </physiologicalReaction>
</comment>
<keyword evidence="15" id="KW-1185">Reference proteome</keyword>
<comment type="subcellular location">
    <subcellularLocation>
        <location evidence="2">Endoplasmic reticulum membrane</location>
        <topology evidence="2">Multi-pass membrane protein</topology>
    </subcellularLocation>
</comment>
<organism evidence="14 15">
    <name type="scientific">Photobacterium arenosum</name>
    <dbReference type="NCBI Taxonomy" id="2774143"/>
    <lineage>
        <taxon>Bacteria</taxon>
        <taxon>Pseudomonadati</taxon>
        <taxon>Pseudomonadota</taxon>
        <taxon>Gammaproteobacteria</taxon>
        <taxon>Vibrionales</taxon>
        <taxon>Vibrionaceae</taxon>
        <taxon>Photobacterium</taxon>
    </lineage>
</organism>
<feature type="transmembrane region" description="Helical" evidence="13">
    <location>
        <begin position="87"/>
        <end position="115"/>
    </location>
</feature>
<dbReference type="EMBL" id="JACYTP010000010">
    <property type="protein sequence ID" value="MBD8514027.1"/>
    <property type="molecule type" value="Genomic_DNA"/>
</dbReference>